<organism evidence="2 3">
    <name type="scientific">Aphis glycines</name>
    <name type="common">Soybean aphid</name>
    <dbReference type="NCBI Taxonomy" id="307491"/>
    <lineage>
        <taxon>Eukaryota</taxon>
        <taxon>Metazoa</taxon>
        <taxon>Ecdysozoa</taxon>
        <taxon>Arthropoda</taxon>
        <taxon>Hexapoda</taxon>
        <taxon>Insecta</taxon>
        <taxon>Pterygota</taxon>
        <taxon>Neoptera</taxon>
        <taxon>Paraneoptera</taxon>
        <taxon>Hemiptera</taxon>
        <taxon>Sternorrhyncha</taxon>
        <taxon>Aphidomorpha</taxon>
        <taxon>Aphidoidea</taxon>
        <taxon>Aphididae</taxon>
        <taxon>Aphidini</taxon>
        <taxon>Aphis</taxon>
        <taxon>Aphis</taxon>
    </lineage>
</organism>
<dbReference type="PANTHER" id="PTHR33939">
    <property type="entry name" value="PROTEIN CBG22215"/>
    <property type="match status" value="1"/>
</dbReference>
<comment type="caution">
    <text evidence="2">The sequence shown here is derived from an EMBL/GenBank/DDBJ whole genome shotgun (WGS) entry which is preliminary data.</text>
</comment>
<gene>
    <name evidence="2" type="ORF">AGLY_017372</name>
</gene>
<dbReference type="AlphaFoldDB" id="A0A6G0SWA2"/>
<protein>
    <submittedName>
        <fullName evidence="2">Uncharacterized protein</fullName>
    </submittedName>
</protein>
<proteinExistence type="predicted"/>
<keyword evidence="3" id="KW-1185">Reference proteome</keyword>
<feature type="region of interest" description="Disordered" evidence="1">
    <location>
        <begin position="1"/>
        <end position="21"/>
    </location>
</feature>
<dbReference type="OrthoDB" id="7460492at2759"/>
<dbReference type="PANTHER" id="PTHR33939:SF1">
    <property type="entry name" value="DUF4371 DOMAIN-CONTAINING PROTEIN"/>
    <property type="match status" value="1"/>
</dbReference>
<name>A0A6G0SWA2_APHGL</name>
<accession>A0A6G0SWA2</accession>
<dbReference type="EMBL" id="VYZN01001511">
    <property type="protein sequence ID" value="KAE9522234.1"/>
    <property type="molecule type" value="Genomic_DNA"/>
</dbReference>
<reference evidence="2 3" key="1">
    <citation type="submission" date="2019-08" db="EMBL/GenBank/DDBJ databases">
        <title>The genome of the soybean aphid Biotype 1, its phylome, world population structure and adaptation to the North American continent.</title>
        <authorList>
            <person name="Giordano R."/>
            <person name="Donthu R.K."/>
            <person name="Hernandez A.G."/>
            <person name="Wright C.L."/>
            <person name="Zimin A.V."/>
        </authorList>
    </citation>
    <scope>NUCLEOTIDE SEQUENCE [LARGE SCALE GENOMIC DNA]</scope>
    <source>
        <tissue evidence="2">Whole aphids</tissue>
    </source>
</reference>
<sequence>MHFSDEDEPSTSALPTPSPVKKNKPGKFVVTCQKTIIINLYKKYLLQQPKMKYIDIMMSLSNDTGIARSTIIEKIDDFDKNAIRQKIHGFWYRHKIPTLNKVLVAINEDSSLPTLSRTGLYRLLGNLNFEFTKRQRNSALTEREDLIMWRRNFIRNIRLYRSEGRTIYYLDETWVNAGACANKVWVDKTVTSSRDAFLKGLTTGPKNPTGKEKRLIVVHIGSTNGFVEGGLLCFESKKNTADYHDEMNGDSFYE</sequence>
<evidence type="ECO:0000256" key="1">
    <source>
        <dbReference type="SAM" id="MobiDB-lite"/>
    </source>
</evidence>
<dbReference type="Proteomes" id="UP000475862">
    <property type="component" value="Unassembled WGS sequence"/>
</dbReference>
<evidence type="ECO:0000313" key="3">
    <source>
        <dbReference type="Proteomes" id="UP000475862"/>
    </source>
</evidence>
<evidence type="ECO:0000313" key="2">
    <source>
        <dbReference type="EMBL" id="KAE9522234.1"/>
    </source>
</evidence>